<accession>A0ACB8UG35</accession>
<gene>
    <name evidence="1" type="ORF">BDY19DRAFT_882883</name>
</gene>
<evidence type="ECO:0000313" key="1">
    <source>
        <dbReference type="EMBL" id="KAI0093318.1"/>
    </source>
</evidence>
<reference evidence="1" key="1">
    <citation type="journal article" date="2021" name="Environ. Microbiol.">
        <title>Gene family expansions and transcriptome signatures uncover fungal adaptations to wood decay.</title>
        <authorList>
            <person name="Hage H."/>
            <person name="Miyauchi S."/>
            <person name="Viragh M."/>
            <person name="Drula E."/>
            <person name="Min B."/>
            <person name="Chaduli D."/>
            <person name="Navarro D."/>
            <person name="Favel A."/>
            <person name="Norest M."/>
            <person name="Lesage-Meessen L."/>
            <person name="Balint B."/>
            <person name="Merenyi Z."/>
            <person name="de Eugenio L."/>
            <person name="Morin E."/>
            <person name="Martinez A.T."/>
            <person name="Baldrian P."/>
            <person name="Stursova M."/>
            <person name="Martinez M.J."/>
            <person name="Novotny C."/>
            <person name="Magnuson J.K."/>
            <person name="Spatafora J.W."/>
            <person name="Maurice S."/>
            <person name="Pangilinan J."/>
            <person name="Andreopoulos W."/>
            <person name="LaButti K."/>
            <person name="Hundley H."/>
            <person name="Na H."/>
            <person name="Kuo A."/>
            <person name="Barry K."/>
            <person name="Lipzen A."/>
            <person name="Henrissat B."/>
            <person name="Riley R."/>
            <person name="Ahrendt S."/>
            <person name="Nagy L.G."/>
            <person name="Grigoriev I.V."/>
            <person name="Martin F."/>
            <person name="Rosso M.N."/>
        </authorList>
    </citation>
    <scope>NUCLEOTIDE SEQUENCE</scope>
    <source>
        <strain evidence="1">CBS 384.51</strain>
    </source>
</reference>
<dbReference type="EMBL" id="MU274902">
    <property type="protein sequence ID" value="KAI0093318.1"/>
    <property type="molecule type" value="Genomic_DNA"/>
</dbReference>
<keyword evidence="2" id="KW-1185">Reference proteome</keyword>
<name>A0ACB8UG35_9APHY</name>
<dbReference type="Proteomes" id="UP001055072">
    <property type="component" value="Unassembled WGS sequence"/>
</dbReference>
<evidence type="ECO:0000313" key="2">
    <source>
        <dbReference type="Proteomes" id="UP001055072"/>
    </source>
</evidence>
<sequence length="394" mass="42674">MRSGLTGVVCLLYRQCARNAIKFSGGLGRRYFNVLALESSADDTCAAVVTSERKVLSNIVISQHTQHADFGGIHPFYAMQGHQRAMPIAINRALIDAAVTMADIDGVAFTRGPGMAGGLSVCSTAGKAIAAALQKPIVGVHHMQAHALTPLLTEQEETPQFPFLTLLVTGKHTLLLLARSQTSFRTLATTNDESVGHAYDKVAGLLALEWSNIGPGAALEAFCKTPLNDISPAMDVPLMPDPLRGRLAFSYSGLHGTVERFIRIQGGIESLDQATKVALARSFQDGAIRQLEKKLKLALDYCQQQDVHIRHVVLSGGVASNMLLRDRLRKILEEYTASEGNNISLVFPPVKLCTADNAAMIGWASMHRFLSGDFDDLSIDIRVKWNIEDLATLA</sequence>
<comment type="caution">
    <text evidence="1">The sequence shown here is derived from an EMBL/GenBank/DDBJ whole genome shotgun (WGS) entry which is preliminary data.</text>
</comment>
<protein>
    <submittedName>
        <fullName evidence="1">Glycoprotease family-domain-containing protein</fullName>
    </submittedName>
</protein>
<organism evidence="1 2">
    <name type="scientific">Irpex rosettiformis</name>
    <dbReference type="NCBI Taxonomy" id="378272"/>
    <lineage>
        <taxon>Eukaryota</taxon>
        <taxon>Fungi</taxon>
        <taxon>Dikarya</taxon>
        <taxon>Basidiomycota</taxon>
        <taxon>Agaricomycotina</taxon>
        <taxon>Agaricomycetes</taxon>
        <taxon>Polyporales</taxon>
        <taxon>Irpicaceae</taxon>
        <taxon>Irpex</taxon>
    </lineage>
</organism>
<proteinExistence type="predicted"/>